<sequence>MSQQTDTLTQGDDEGLTADPHADPHAEVGAMENKQFHAEGPQAGETDCDGRVGAAVAENDELEEGMMTAGVRFENLIQGVMNQVQNDISSLGGSISEIERLASDINEGLSTAKENALLRRRQLEEKRAGFQQAACHVLDLFKSMGN</sequence>
<dbReference type="PANTHER" id="PTHR36800">
    <property type="entry name" value="POLYAMINE-MODULATED FACTOR 1-BINDING PROTEIN"/>
    <property type="match status" value="1"/>
</dbReference>
<dbReference type="PANTHER" id="PTHR36800:SF1">
    <property type="entry name" value="POLYAMINE-MODULATED FACTOR 1-BINDING PROTEIN"/>
    <property type="match status" value="1"/>
</dbReference>
<feature type="compositionally biased region" description="Polar residues" evidence="2">
    <location>
        <begin position="1"/>
        <end position="10"/>
    </location>
</feature>
<organism evidence="3 4">
    <name type="scientific">Chara braunii</name>
    <name type="common">Braun's stonewort</name>
    <dbReference type="NCBI Taxonomy" id="69332"/>
    <lineage>
        <taxon>Eukaryota</taxon>
        <taxon>Viridiplantae</taxon>
        <taxon>Streptophyta</taxon>
        <taxon>Charophyceae</taxon>
        <taxon>Charales</taxon>
        <taxon>Characeae</taxon>
        <taxon>Chara</taxon>
    </lineage>
</organism>
<dbReference type="Proteomes" id="UP000265515">
    <property type="component" value="Unassembled WGS sequence"/>
</dbReference>
<feature type="coiled-coil region" evidence="1">
    <location>
        <begin position="106"/>
        <end position="133"/>
    </location>
</feature>
<evidence type="ECO:0000256" key="1">
    <source>
        <dbReference type="SAM" id="Coils"/>
    </source>
</evidence>
<evidence type="ECO:0000313" key="4">
    <source>
        <dbReference type="Proteomes" id="UP000265515"/>
    </source>
</evidence>
<evidence type="ECO:0000313" key="3">
    <source>
        <dbReference type="EMBL" id="GBG74570.1"/>
    </source>
</evidence>
<gene>
    <name evidence="3" type="ORF">CBR_g18981</name>
</gene>
<comment type="caution">
    <text evidence="3">The sequence shown here is derived from an EMBL/GenBank/DDBJ whole genome shotgun (WGS) entry which is preliminary data.</text>
</comment>
<protein>
    <submittedName>
        <fullName evidence="3">Uncharacterized protein</fullName>
    </submittedName>
</protein>
<proteinExistence type="predicted"/>
<name>A0A388KWW8_CHABU</name>
<reference evidence="3 4" key="1">
    <citation type="journal article" date="2018" name="Cell">
        <title>The Chara Genome: Secondary Complexity and Implications for Plant Terrestrialization.</title>
        <authorList>
            <person name="Nishiyama T."/>
            <person name="Sakayama H."/>
            <person name="Vries J.D."/>
            <person name="Buschmann H."/>
            <person name="Saint-Marcoux D."/>
            <person name="Ullrich K.K."/>
            <person name="Haas F.B."/>
            <person name="Vanderstraeten L."/>
            <person name="Becker D."/>
            <person name="Lang D."/>
            <person name="Vosolsobe S."/>
            <person name="Rombauts S."/>
            <person name="Wilhelmsson P.K.I."/>
            <person name="Janitza P."/>
            <person name="Kern R."/>
            <person name="Heyl A."/>
            <person name="Rumpler F."/>
            <person name="Villalobos L.I.A.C."/>
            <person name="Clay J.M."/>
            <person name="Skokan R."/>
            <person name="Toyoda A."/>
            <person name="Suzuki Y."/>
            <person name="Kagoshima H."/>
            <person name="Schijlen E."/>
            <person name="Tajeshwar N."/>
            <person name="Catarino B."/>
            <person name="Hetherington A.J."/>
            <person name="Saltykova A."/>
            <person name="Bonnot C."/>
            <person name="Breuninger H."/>
            <person name="Symeonidi A."/>
            <person name="Radhakrishnan G.V."/>
            <person name="Van Nieuwerburgh F."/>
            <person name="Deforce D."/>
            <person name="Chang C."/>
            <person name="Karol K.G."/>
            <person name="Hedrich R."/>
            <person name="Ulvskov P."/>
            <person name="Glockner G."/>
            <person name="Delwiche C.F."/>
            <person name="Petrasek J."/>
            <person name="Van de Peer Y."/>
            <person name="Friml J."/>
            <person name="Beilby M."/>
            <person name="Dolan L."/>
            <person name="Kohara Y."/>
            <person name="Sugano S."/>
            <person name="Fujiyama A."/>
            <person name="Delaux P.-M."/>
            <person name="Quint M."/>
            <person name="TheiBen G."/>
            <person name="Hagemann M."/>
            <person name="Harholt J."/>
            <person name="Dunand C."/>
            <person name="Zachgo S."/>
            <person name="Langdale J."/>
            <person name="Maumus F."/>
            <person name="Straeten D.V.D."/>
            <person name="Gould S.B."/>
            <person name="Rensing S.A."/>
        </authorList>
    </citation>
    <scope>NUCLEOTIDE SEQUENCE [LARGE SCALE GENOMIC DNA]</scope>
    <source>
        <strain evidence="3 4">S276</strain>
    </source>
</reference>
<dbReference type="AlphaFoldDB" id="A0A388KWW8"/>
<evidence type="ECO:0000256" key="2">
    <source>
        <dbReference type="SAM" id="MobiDB-lite"/>
    </source>
</evidence>
<keyword evidence="1" id="KW-0175">Coiled coil</keyword>
<dbReference type="OrthoDB" id="778453at2759"/>
<feature type="region of interest" description="Disordered" evidence="2">
    <location>
        <begin position="1"/>
        <end position="27"/>
    </location>
</feature>
<dbReference type="EMBL" id="BFEA01000206">
    <property type="protein sequence ID" value="GBG74570.1"/>
    <property type="molecule type" value="Genomic_DNA"/>
</dbReference>
<keyword evidence="4" id="KW-1185">Reference proteome</keyword>
<dbReference type="Gramene" id="GBG74570">
    <property type="protein sequence ID" value="GBG74570"/>
    <property type="gene ID" value="CBR_g18981"/>
</dbReference>
<accession>A0A388KWW8</accession>